<dbReference type="Gene3D" id="1.10.150.50">
    <property type="entry name" value="Transcription Factor, Ets-1"/>
    <property type="match status" value="1"/>
</dbReference>
<protein>
    <recommendedName>
        <fullName evidence="4">SAM domain-containing protein</fullName>
    </recommendedName>
</protein>
<keyword evidence="3" id="KW-1185">Reference proteome</keyword>
<organism evidence="2 3">
    <name type="scientific">Hondaea fermentalgiana</name>
    <dbReference type="NCBI Taxonomy" id="2315210"/>
    <lineage>
        <taxon>Eukaryota</taxon>
        <taxon>Sar</taxon>
        <taxon>Stramenopiles</taxon>
        <taxon>Bigyra</taxon>
        <taxon>Labyrinthulomycetes</taxon>
        <taxon>Thraustochytrida</taxon>
        <taxon>Thraustochytriidae</taxon>
        <taxon>Hondaea</taxon>
    </lineage>
</organism>
<dbReference type="SUPFAM" id="SSF47769">
    <property type="entry name" value="SAM/Pointed domain"/>
    <property type="match status" value="1"/>
</dbReference>
<comment type="caution">
    <text evidence="2">The sequence shown here is derived from an EMBL/GenBank/DDBJ whole genome shotgun (WGS) entry which is preliminary data.</text>
</comment>
<dbReference type="Proteomes" id="UP000241890">
    <property type="component" value="Unassembled WGS sequence"/>
</dbReference>
<sequence length="334" mass="38342">MTQNAGHSPLTQPLMQRESSDGEGDYVDPVRVLSSLEQKQMHELTKMNVKELANFMSRLQLKEIPRQIQKHGINGSILHTLTSKDIDKMSFDSLGEAKSLENLCLSLNTIDRENQRAIVIKEAPLSFWGKAHEWHEGPGSAFNLCAMKNYRGNRSGCYDAVSGSPKQFVELPPSTLRIYRDHLSIEESRWKEHVDEKYRELNHAFAPTNEPPFKTKVDNIDFSMITDVDLEIIQSQETYKSSCADCTNHICFKELKQEPNKGAFYWVTPYQMFCGYDHFYKQRPEGYVTITLRGDGDQEGNVRKIGILEDADEAVKVIMHHMEESQMVRALHVR</sequence>
<feature type="compositionally biased region" description="Polar residues" evidence="1">
    <location>
        <begin position="1"/>
        <end position="14"/>
    </location>
</feature>
<feature type="region of interest" description="Disordered" evidence="1">
    <location>
        <begin position="1"/>
        <end position="27"/>
    </location>
</feature>
<dbReference type="InterPro" id="IPR013761">
    <property type="entry name" value="SAM/pointed_sf"/>
</dbReference>
<dbReference type="EMBL" id="BEYU01000136">
    <property type="protein sequence ID" value="GBG32953.1"/>
    <property type="molecule type" value="Genomic_DNA"/>
</dbReference>
<reference evidence="2 3" key="1">
    <citation type="submission" date="2017-12" db="EMBL/GenBank/DDBJ databases">
        <title>Sequencing, de novo assembly and annotation of complete genome of a new Thraustochytrid species, strain FCC1311.</title>
        <authorList>
            <person name="Sedici K."/>
            <person name="Godart F."/>
            <person name="Aiese Cigliano R."/>
            <person name="Sanseverino W."/>
            <person name="Barakat M."/>
            <person name="Ortet P."/>
            <person name="Marechal E."/>
            <person name="Cagnac O."/>
            <person name="Amato A."/>
        </authorList>
    </citation>
    <scope>NUCLEOTIDE SEQUENCE [LARGE SCALE GENOMIC DNA]</scope>
</reference>
<proteinExistence type="predicted"/>
<evidence type="ECO:0000313" key="3">
    <source>
        <dbReference type="Proteomes" id="UP000241890"/>
    </source>
</evidence>
<name>A0A2R5GWB1_9STRA</name>
<dbReference type="InParanoid" id="A0A2R5GWB1"/>
<evidence type="ECO:0000313" key="2">
    <source>
        <dbReference type="EMBL" id="GBG32953.1"/>
    </source>
</evidence>
<accession>A0A2R5GWB1</accession>
<gene>
    <name evidence="2" type="ORF">FCC1311_091792</name>
</gene>
<evidence type="ECO:0008006" key="4">
    <source>
        <dbReference type="Google" id="ProtNLM"/>
    </source>
</evidence>
<evidence type="ECO:0000256" key="1">
    <source>
        <dbReference type="SAM" id="MobiDB-lite"/>
    </source>
</evidence>
<dbReference type="AlphaFoldDB" id="A0A2R5GWB1"/>